<name>A0ABS3DKL9_9BACT</name>
<proteinExistence type="predicted"/>
<dbReference type="InterPro" id="IPR011990">
    <property type="entry name" value="TPR-like_helical_dom_sf"/>
</dbReference>
<accession>A0ABS3DKL9</accession>
<protein>
    <recommendedName>
        <fullName evidence="4">Tetratricopeptide repeat protein</fullName>
    </recommendedName>
</protein>
<feature type="region of interest" description="Disordered" evidence="1">
    <location>
        <begin position="547"/>
        <end position="584"/>
    </location>
</feature>
<dbReference type="Proteomes" id="UP000664052">
    <property type="component" value="Unassembled WGS sequence"/>
</dbReference>
<dbReference type="RefSeq" id="WP_207056265.1">
    <property type="nucleotide sequence ID" value="NZ_JAFIMU010000009.1"/>
</dbReference>
<dbReference type="Gene3D" id="1.25.40.10">
    <property type="entry name" value="Tetratricopeptide repeat domain"/>
    <property type="match status" value="2"/>
</dbReference>
<dbReference type="PANTHER" id="PTHR45588:SF1">
    <property type="entry name" value="WW DOMAIN-CONTAINING PROTEIN"/>
    <property type="match status" value="1"/>
</dbReference>
<evidence type="ECO:0000313" key="2">
    <source>
        <dbReference type="EMBL" id="MBN8231867.1"/>
    </source>
</evidence>
<gene>
    <name evidence="2" type="ORF">JYK02_30575</name>
</gene>
<evidence type="ECO:0000313" key="3">
    <source>
        <dbReference type="Proteomes" id="UP000664052"/>
    </source>
</evidence>
<dbReference type="PANTHER" id="PTHR45588">
    <property type="entry name" value="TPR DOMAIN-CONTAINING PROTEIN"/>
    <property type="match status" value="1"/>
</dbReference>
<dbReference type="SUPFAM" id="SSF48452">
    <property type="entry name" value="TPR-like"/>
    <property type="match status" value="2"/>
</dbReference>
<organism evidence="2 3">
    <name type="scientific">Corallococcus macrosporus</name>
    <dbReference type="NCBI Taxonomy" id="35"/>
    <lineage>
        <taxon>Bacteria</taxon>
        <taxon>Pseudomonadati</taxon>
        <taxon>Myxococcota</taxon>
        <taxon>Myxococcia</taxon>
        <taxon>Myxococcales</taxon>
        <taxon>Cystobacterineae</taxon>
        <taxon>Myxococcaceae</taxon>
        <taxon>Corallococcus</taxon>
    </lineage>
</organism>
<dbReference type="EMBL" id="JAFIMU010000009">
    <property type="protein sequence ID" value="MBN8231867.1"/>
    <property type="molecule type" value="Genomic_DNA"/>
</dbReference>
<evidence type="ECO:0008006" key="4">
    <source>
        <dbReference type="Google" id="ProtNLM"/>
    </source>
</evidence>
<keyword evidence="3" id="KW-1185">Reference proteome</keyword>
<reference evidence="2 3" key="1">
    <citation type="submission" date="2021-02" db="EMBL/GenBank/DDBJ databases">
        <title>De Novo genome assembly of isolated myxobacteria.</title>
        <authorList>
            <person name="Stevens D.C."/>
        </authorList>
    </citation>
    <scope>NUCLEOTIDE SEQUENCE [LARGE SCALE GENOMIC DNA]</scope>
    <source>
        <strain evidence="2 3">ATCC 29039</strain>
    </source>
</reference>
<sequence length="584" mass="63094">MLARLFRADAPSVHAHLAWEDLPDEALPTPPLRDGLGEAHLPVSTRVPLAQAYFDQGLRLLHLGWALEARRAFAEAARQDPSLAMAWWGLALARGVGQRFTADRAEAIRKALTLAEGATDLEQRLVVAASLLADKGPANGRHAFVREMESLIDRFPQEPEPRLLLAGFLLDGYESDGRPGQGQPYAQMLLRDLLRTHPNHAGVHVAWVQAWLPSSRPETALESAERLPLLVPAGSPALLAAGRLLLRMGRAAEANRILETAVTADDAYVARESLPLEVAPSADAALRLLSEACVEVGQYRGAQAWARKLRQRVEASGGQPQAVLFAATTLVAAHLRFGFSRAAAEVPMELGDSATVAEAGLRDGVRLYARGVCALETGRLGDVERACGTLDALVLTLSEAPRSEGRALCPRDVARTVEVAAQELRGTLDARRGDSGRAEATLTRALRLERRLRPVGPALFCRPPRETLARVRLRSGREEKALELALERAGERPGCGHCMLLVAEAHVACECMSEAAHDFAVVLDLWRDADPHLPGLQRARGFSAHRAGRGRAALRRVPDAPVDTAPPPRGGPKGTEPTWTVHGR</sequence>
<evidence type="ECO:0000256" key="1">
    <source>
        <dbReference type="SAM" id="MobiDB-lite"/>
    </source>
</evidence>
<comment type="caution">
    <text evidence="2">The sequence shown here is derived from an EMBL/GenBank/DDBJ whole genome shotgun (WGS) entry which is preliminary data.</text>
</comment>